<proteinExistence type="predicted"/>
<dbReference type="Gene3D" id="3.40.50.450">
    <property type="match status" value="1"/>
</dbReference>
<protein>
    <recommendedName>
        <fullName evidence="3">Cytokinin riboside 5'-monophosphate phosphoribohydrolase</fullName>
    </recommendedName>
</protein>
<keyword evidence="2" id="KW-1185">Reference proteome</keyword>
<dbReference type="AlphaFoldDB" id="A0A9D4ZDE7"/>
<dbReference type="PANTHER" id="PTHR31208">
    <property type="entry name" value="EXPRESSED PROTEIN"/>
    <property type="match status" value="1"/>
</dbReference>
<dbReference type="Pfam" id="PF03641">
    <property type="entry name" value="Lysine_decarbox"/>
    <property type="match status" value="1"/>
</dbReference>
<gene>
    <name evidence="1" type="ORF">GOP47_0015656</name>
</gene>
<dbReference type="Proteomes" id="UP000886520">
    <property type="component" value="Chromosome 15"/>
</dbReference>
<dbReference type="InterPro" id="IPR031100">
    <property type="entry name" value="LOG_fam"/>
</dbReference>
<dbReference type="OrthoDB" id="414463at2759"/>
<sequence length="297" mass="32450">MAGLLTGHSASNINIHSGCPSIKYQLLPTPSCKGNANTLHSRRSGIRCHASETNSMSSIQEFGPRSSAEEVKKEILRCYDLIKKLGKGVVYLGSSRTDSDHPHFVQAMELGRQVALLLDCTTWTGAGPGLMDAVIKGAQKAGKPVGGFKIGREAGMWTSSNFHPYLENHVYCTCRFFSARKHGLVDAAVRDEPSERTAFVAFPGGLGTVDEVFEILTLKQLQRIGSKYPVPFLLMNYDGFYTKLLDFLGTCKERGAVFEGEVEGLWTVCETNGDALRYLADFYGIEGMVGGRLQVPV</sequence>
<name>A0A9D4ZDE7_ADICA</name>
<evidence type="ECO:0000313" key="1">
    <source>
        <dbReference type="EMBL" id="KAI5069355.1"/>
    </source>
</evidence>
<evidence type="ECO:0000313" key="2">
    <source>
        <dbReference type="Proteomes" id="UP000886520"/>
    </source>
</evidence>
<comment type="caution">
    <text evidence="1">The sequence shown here is derived from an EMBL/GenBank/DDBJ whole genome shotgun (WGS) entry which is preliminary data.</text>
</comment>
<evidence type="ECO:0008006" key="3">
    <source>
        <dbReference type="Google" id="ProtNLM"/>
    </source>
</evidence>
<dbReference type="PANTHER" id="PTHR31208:SF11">
    <property type="entry name" value="CYTOKININ RIBOSIDE 5'-MONOPHOSPHATE PHOSPHORIBOHYDROLASE"/>
    <property type="match status" value="1"/>
</dbReference>
<reference evidence="1" key="1">
    <citation type="submission" date="2021-01" db="EMBL/GenBank/DDBJ databases">
        <title>Adiantum capillus-veneris genome.</title>
        <authorList>
            <person name="Fang Y."/>
            <person name="Liao Q."/>
        </authorList>
    </citation>
    <scope>NUCLEOTIDE SEQUENCE</scope>
    <source>
        <strain evidence="1">H3</strain>
        <tissue evidence="1">Leaf</tissue>
    </source>
</reference>
<dbReference type="SUPFAM" id="SSF102405">
    <property type="entry name" value="MCP/YpsA-like"/>
    <property type="match status" value="1"/>
</dbReference>
<accession>A0A9D4ZDE7</accession>
<dbReference type="EMBL" id="JABFUD020000015">
    <property type="protein sequence ID" value="KAI5069355.1"/>
    <property type="molecule type" value="Genomic_DNA"/>
</dbReference>
<organism evidence="1 2">
    <name type="scientific">Adiantum capillus-veneris</name>
    <name type="common">Maidenhair fern</name>
    <dbReference type="NCBI Taxonomy" id="13818"/>
    <lineage>
        <taxon>Eukaryota</taxon>
        <taxon>Viridiplantae</taxon>
        <taxon>Streptophyta</taxon>
        <taxon>Embryophyta</taxon>
        <taxon>Tracheophyta</taxon>
        <taxon>Polypodiopsida</taxon>
        <taxon>Polypodiidae</taxon>
        <taxon>Polypodiales</taxon>
        <taxon>Pteridineae</taxon>
        <taxon>Pteridaceae</taxon>
        <taxon>Vittarioideae</taxon>
        <taxon>Adiantum</taxon>
    </lineage>
</organism>